<dbReference type="EMBL" id="FQYP01000008">
    <property type="protein sequence ID" value="SHJ40112.1"/>
    <property type="molecule type" value="Genomic_DNA"/>
</dbReference>
<dbReference type="InterPro" id="IPR024079">
    <property type="entry name" value="MetalloPept_cat_dom_sf"/>
</dbReference>
<dbReference type="OrthoDB" id="9792152at2"/>
<proteinExistence type="predicted"/>
<keyword evidence="3" id="KW-1185">Reference proteome</keyword>
<evidence type="ECO:0000313" key="2">
    <source>
        <dbReference type="EMBL" id="SHJ40112.1"/>
    </source>
</evidence>
<dbReference type="InterPro" id="IPR001590">
    <property type="entry name" value="Peptidase_M12B"/>
</dbReference>
<feature type="domain" description="Peptidase M12B" evidence="1">
    <location>
        <begin position="238"/>
        <end position="425"/>
    </location>
</feature>
<accession>A0A1M6J0H5</accession>
<dbReference type="RefSeq" id="WP_073319214.1">
    <property type="nucleotide sequence ID" value="NZ_FQYP01000008.1"/>
</dbReference>
<dbReference type="AlphaFoldDB" id="A0A1M6J0H5"/>
<dbReference type="PROSITE" id="PS50215">
    <property type="entry name" value="ADAM_MEPRO"/>
    <property type="match status" value="1"/>
</dbReference>
<dbReference type="GO" id="GO:0006508">
    <property type="term" value="P:proteolysis"/>
    <property type="evidence" value="ECO:0007669"/>
    <property type="project" value="InterPro"/>
</dbReference>
<dbReference type="Pfam" id="PF13582">
    <property type="entry name" value="Reprolysin_3"/>
    <property type="match status" value="1"/>
</dbReference>
<dbReference type="GO" id="GO:0004222">
    <property type="term" value="F:metalloendopeptidase activity"/>
    <property type="evidence" value="ECO:0007669"/>
    <property type="project" value="InterPro"/>
</dbReference>
<dbReference type="PANTHER" id="PTHR11905">
    <property type="entry name" value="ADAM A DISINTEGRIN AND METALLOPROTEASE DOMAIN"/>
    <property type="match status" value="1"/>
</dbReference>
<dbReference type="PROSITE" id="PS51257">
    <property type="entry name" value="PROKAR_LIPOPROTEIN"/>
    <property type="match status" value="1"/>
</dbReference>
<gene>
    <name evidence="2" type="ORF">SAMN04488508_108170</name>
</gene>
<dbReference type="SUPFAM" id="SSF55486">
    <property type="entry name" value="Metalloproteases ('zincins'), catalytic domain"/>
    <property type="match status" value="1"/>
</dbReference>
<dbReference type="Gene3D" id="3.40.390.10">
    <property type="entry name" value="Collagenase (Catalytic Domain)"/>
    <property type="match status" value="1"/>
</dbReference>
<reference evidence="3" key="1">
    <citation type="submission" date="2016-11" db="EMBL/GenBank/DDBJ databases">
        <authorList>
            <person name="Varghese N."/>
            <person name="Submissions S."/>
        </authorList>
    </citation>
    <scope>NUCLEOTIDE SEQUENCE [LARGE SCALE GENOMIC DNA]</scope>
    <source>
        <strain evidence="3">DSM 22623</strain>
    </source>
</reference>
<name>A0A1M6J0H5_9FLAO</name>
<sequence>MKNKKTIITSLRILTIGVIFSIFMGCQQDELLEEDSILQTEEGVSVQQEFEGKLISNDELMKDGNTTAIQRINKKFNTYEVYAFDFSALSDYVNSKQQSVFVLKLNSNKWEITLEPTNLISPKYRSIIHTQNGIMEGGKAKNVYYKGFTSDGGSVRLNLDQNKLNGFIETKSGEFFIENLSNLTGKMSQNKLLVYQKADLNTKAFEDDVCGGAKSIAEDMENYVDDMVNTKNSSIVNGVLEISTFALFDRYKNSDSNVNKTNSKILELLNLSQKNYDQFGIEFNVVEQQVSTCSSCDPFSFSTSMEPSKLLNSFRLWARSGFQENHDIGLLFTHNNIKRGNIFNRRTTFGVAYINGICSSSSKYAWISQRWTKDKTREVLSHEIGHLFGSGHQKGRNIMRSSPLVIPSKDWTKKTKDYIRNNSCY</sequence>
<evidence type="ECO:0000259" key="1">
    <source>
        <dbReference type="PROSITE" id="PS50215"/>
    </source>
</evidence>
<protein>
    <submittedName>
        <fullName evidence="2">Reprolysin family propeptide</fullName>
    </submittedName>
</protein>
<dbReference type="PANTHER" id="PTHR11905:SF159">
    <property type="entry name" value="ADAM METALLOPROTEASE"/>
    <property type="match status" value="1"/>
</dbReference>
<evidence type="ECO:0000313" key="3">
    <source>
        <dbReference type="Proteomes" id="UP000184432"/>
    </source>
</evidence>
<organism evidence="2 3">
    <name type="scientific">Aquimarina spongiae</name>
    <dbReference type="NCBI Taxonomy" id="570521"/>
    <lineage>
        <taxon>Bacteria</taxon>
        <taxon>Pseudomonadati</taxon>
        <taxon>Bacteroidota</taxon>
        <taxon>Flavobacteriia</taxon>
        <taxon>Flavobacteriales</taxon>
        <taxon>Flavobacteriaceae</taxon>
        <taxon>Aquimarina</taxon>
    </lineage>
</organism>
<dbReference type="STRING" id="570521.SAMN04488508_108170"/>
<dbReference type="Proteomes" id="UP000184432">
    <property type="component" value="Unassembled WGS sequence"/>
</dbReference>